<keyword evidence="2" id="KW-1185">Reference proteome</keyword>
<sequence length="62" mass="6398">MMIVATIARHTLSAPSPLEGAGWGGGYIASRSLYPFTPLPTASADALAVDLLRKGGGEERAK</sequence>
<dbReference type="KEGG" id="psin:CAK95_14485"/>
<dbReference type="EMBL" id="CP021112">
    <property type="protein sequence ID" value="ARQ00149.1"/>
    <property type="molecule type" value="Genomic_DNA"/>
</dbReference>
<evidence type="ECO:0000313" key="1">
    <source>
        <dbReference type="EMBL" id="ARQ00149.1"/>
    </source>
</evidence>
<evidence type="ECO:0000313" key="2">
    <source>
        <dbReference type="Proteomes" id="UP000194137"/>
    </source>
</evidence>
<protein>
    <submittedName>
        <fullName evidence="1">Uncharacterized protein</fullName>
    </submittedName>
</protein>
<proteinExistence type="predicted"/>
<dbReference type="Proteomes" id="UP000194137">
    <property type="component" value="Chromosome"/>
</dbReference>
<reference evidence="1 2" key="1">
    <citation type="submission" date="2017-05" db="EMBL/GenBank/DDBJ databases">
        <title>Full genome sequence of Pseudorhodoplanes sinuspersici.</title>
        <authorList>
            <person name="Dastgheib S.M.M."/>
            <person name="Shavandi M."/>
            <person name="Tirandaz H."/>
        </authorList>
    </citation>
    <scope>NUCLEOTIDE SEQUENCE [LARGE SCALE GENOMIC DNA]</scope>
    <source>
        <strain evidence="1 2">RIPI110</strain>
    </source>
</reference>
<name>A0A1W6ZRV4_9HYPH</name>
<accession>A0A1W6ZRV4</accession>
<dbReference type="STRING" id="1235591.CAK95_14485"/>
<gene>
    <name evidence="1" type="ORF">CAK95_14485</name>
</gene>
<organism evidence="1 2">
    <name type="scientific">Pseudorhodoplanes sinuspersici</name>
    <dbReference type="NCBI Taxonomy" id="1235591"/>
    <lineage>
        <taxon>Bacteria</taxon>
        <taxon>Pseudomonadati</taxon>
        <taxon>Pseudomonadota</taxon>
        <taxon>Alphaproteobacteria</taxon>
        <taxon>Hyphomicrobiales</taxon>
        <taxon>Pseudorhodoplanes</taxon>
    </lineage>
</organism>
<dbReference type="AlphaFoldDB" id="A0A1W6ZRV4"/>